<dbReference type="AlphaFoldDB" id="A0A401JF98"/>
<dbReference type="EMBL" id="BGOW01000017">
    <property type="protein sequence ID" value="GBL46278.1"/>
    <property type="molecule type" value="Genomic_DNA"/>
</dbReference>
<reference evidence="1 2" key="1">
    <citation type="journal article" date="2019" name="Front. Microbiol.">
        <title>Genomes of Neutrophilic Sulfur-Oxidizing Chemolithoautotrophs Representing 9 Proteobacterial Species From 8 Genera.</title>
        <authorList>
            <person name="Watanabe T."/>
            <person name="Kojima H."/>
            <person name="Umezawa K."/>
            <person name="Hori C."/>
            <person name="Takasuka T.E."/>
            <person name="Kato Y."/>
            <person name="Fukui M."/>
        </authorList>
    </citation>
    <scope>NUCLEOTIDE SEQUENCE [LARGE SCALE GENOMIC DNA]</scope>
    <source>
        <strain evidence="1 2">TTN</strain>
    </source>
</reference>
<evidence type="ECO:0000313" key="1">
    <source>
        <dbReference type="EMBL" id="GBL46278.1"/>
    </source>
</evidence>
<proteinExistence type="predicted"/>
<protein>
    <submittedName>
        <fullName evidence="1">Uncharacterized protein</fullName>
    </submittedName>
</protein>
<comment type="caution">
    <text evidence="1">The sequence shown here is derived from an EMBL/GenBank/DDBJ whole genome shotgun (WGS) entry which is preliminary data.</text>
</comment>
<name>A0A401JF98_9PROT</name>
<evidence type="ECO:0000313" key="2">
    <source>
        <dbReference type="Proteomes" id="UP000286806"/>
    </source>
</evidence>
<dbReference type="Proteomes" id="UP000286806">
    <property type="component" value="Unassembled WGS sequence"/>
</dbReference>
<sequence>MLFAMNLLSCFFMGGSASGENAEFVSAELFPDGADYN</sequence>
<organism evidence="1 2">
    <name type="scientific">Sulfuriferula multivorans</name>
    <dbReference type="NCBI Taxonomy" id="1559896"/>
    <lineage>
        <taxon>Bacteria</taxon>
        <taxon>Pseudomonadati</taxon>
        <taxon>Pseudomonadota</taxon>
        <taxon>Betaproteobacteria</taxon>
        <taxon>Nitrosomonadales</taxon>
        <taxon>Sulfuricellaceae</taxon>
        <taxon>Sulfuriferula</taxon>
    </lineage>
</organism>
<keyword evidence="2" id="KW-1185">Reference proteome</keyword>
<gene>
    <name evidence="1" type="ORF">SFMTTN_2091</name>
</gene>
<accession>A0A401JF98</accession>